<reference evidence="2" key="1">
    <citation type="journal article" date="2022" name="Mol. Ecol. Resour.">
        <title>The genomes of chicory, endive, great burdock and yacon provide insights into Asteraceae palaeo-polyploidization history and plant inulin production.</title>
        <authorList>
            <person name="Fan W."/>
            <person name="Wang S."/>
            <person name="Wang H."/>
            <person name="Wang A."/>
            <person name="Jiang F."/>
            <person name="Liu H."/>
            <person name="Zhao H."/>
            <person name="Xu D."/>
            <person name="Zhang Y."/>
        </authorList>
    </citation>
    <scope>NUCLEOTIDE SEQUENCE [LARGE SCALE GENOMIC DNA]</scope>
    <source>
        <strain evidence="2">cv. Yunnan</strain>
    </source>
</reference>
<keyword evidence="2" id="KW-1185">Reference proteome</keyword>
<sequence length="95" mass="10430">MNVEKLMKMTGAVRIGGKGSVRRKKKALHRTNDTLKRTGNVIPSVEGRKSLGSASRELDDDDEEEDIAGGHGAFVIMIYEEKFMEAMALSDDSDS</sequence>
<comment type="caution">
    <text evidence="1">The sequence shown here is derived from an EMBL/GenBank/DDBJ whole genome shotgun (WGS) entry which is preliminary data.</text>
</comment>
<evidence type="ECO:0000313" key="2">
    <source>
        <dbReference type="Proteomes" id="UP001056120"/>
    </source>
</evidence>
<name>A0ACB8ZA51_9ASTR</name>
<gene>
    <name evidence="1" type="ORF">L1987_77125</name>
</gene>
<dbReference type="Proteomes" id="UP001056120">
    <property type="component" value="Linkage Group LG26"/>
</dbReference>
<accession>A0ACB8ZA51</accession>
<organism evidence="1 2">
    <name type="scientific">Smallanthus sonchifolius</name>
    <dbReference type="NCBI Taxonomy" id="185202"/>
    <lineage>
        <taxon>Eukaryota</taxon>
        <taxon>Viridiplantae</taxon>
        <taxon>Streptophyta</taxon>
        <taxon>Embryophyta</taxon>
        <taxon>Tracheophyta</taxon>
        <taxon>Spermatophyta</taxon>
        <taxon>Magnoliopsida</taxon>
        <taxon>eudicotyledons</taxon>
        <taxon>Gunneridae</taxon>
        <taxon>Pentapetalae</taxon>
        <taxon>asterids</taxon>
        <taxon>campanulids</taxon>
        <taxon>Asterales</taxon>
        <taxon>Asteraceae</taxon>
        <taxon>Asteroideae</taxon>
        <taxon>Heliantheae alliance</taxon>
        <taxon>Millerieae</taxon>
        <taxon>Smallanthus</taxon>
    </lineage>
</organism>
<reference evidence="1 2" key="2">
    <citation type="journal article" date="2022" name="Mol. Ecol. Resour.">
        <title>The genomes of chicory, endive, great burdock and yacon provide insights into Asteraceae paleo-polyploidization history and plant inulin production.</title>
        <authorList>
            <person name="Fan W."/>
            <person name="Wang S."/>
            <person name="Wang H."/>
            <person name="Wang A."/>
            <person name="Jiang F."/>
            <person name="Liu H."/>
            <person name="Zhao H."/>
            <person name="Xu D."/>
            <person name="Zhang Y."/>
        </authorList>
    </citation>
    <scope>NUCLEOTIDE SEQUENCE [LARGE SCALE GENOMIC DNA]</scope>
    <source>
        <strain evidence="2">cv. Yunnan</strain>
        <tissue evidence="1">Leaves</tissue>
    </source>
</reference>
<proteinExistence type="predicted"/>
<protein>
    <submittedName>
        <fullName evidence="1">Uncharacterized protein</fullName>
    </submittedName>
</protein>
<evidence type="ECO:0000313" key="1">
    <source>
        <dbReference type="EMBL" id="KAI3694164.1"/>
    </source>
</evidence>
<dbReference type="EMBL" id="CM042043">
    <property type="protein sequence ID" value="KAI3694164.1"/>
    <property type="molecule type" value="Genomic_DNA"/>
</dbReference>